<dbReference type="AlphaFoldDB" id="A0AB39HDP5"/>
<feature type="transmembrane region" description="Helical" evidence="5">
    <location>
        <begin position="208"/>
        <end position="226"/>
    </location>
</feature>
<feature type="transmembrane region" description="Helical" evidence="5">
    <location>
        <begin position="263"/>
        <end position="280"/>
    </location>
</feature>
<reference evidence="7" key="1">
    <citation type="submission" date="2024-07" db="EMBL/GenBank/DDBJ databases">
        <title>Genome Analysis of a Potential Novel Vibrio Species Secreting pH- and Thermo-stable Alginate Lyase and its Application in Producing Alginate Oligosaccharides.</title>
        <authorList>
            <person name="Huang H."/>
            <person name="Bao K."/>
        </authorList>
    </citation>
    <scope>NUCLEOTIDE SEQUENCE</scope>
    <source>
        <strain evidence="7">HB236076</strain>
    </source>
</reference>
<feature type="transmembrane region" description="Helical" evidence="5">
    <location>
        <begin position="87"/>
        <end position="108"/>
    </location>
</feature>
<feature type="transmembrane region" description="Helical" evidence="5">
    <location>
        <begin position="7"/>
        <end position="27"/>
    </location>
</feature>
<feature type="transmembrane region" description="Helical" evidence="5">
    <location>
        <begin position="238"/>
        <end position="257"/>
    </location>
</feature>
<organism evidence="7">
    <name type="scientific">Vibrio sp. HB236076</name>
    <dbReference type="NCBI Taxonomy" id="3232307"/>
    <lineage>
        <taxon>Bacteria</taxon>
        <taxon>Pseudomonadati</taxon>
        <taxon>Pseudomonadota</taxon>
        <taxon>Gammaproteobacteria</taxon>
        <taxon>Vibrionales</taxon>
        <taxon>Vibrionaceae</taxon>
        <taxon>Vibrio</taxon>
    </lineage>
</organism>
<accession>A0AB39HDP5</accession>
<gene>
    <name evidence="7" type="ORF">AB0763_05280</name>
</gene>
<feature type="domain" description="EamA" evidence="6">
    <location>
        <begin position="140"/>
        <end position="280"/>
    </location>
</feature>
<evidence type="ECO:0000256" key="1">
    <source>
        <dbReference type="ARBA" id="ARBA00004141"/>
    </source>
</evidence>
<dbReference type="GO" id="GO:0016020">
    <property type="term" value="C:membrane"/>
    <property type="evidence" value="ECO:0007669"/>
    <property type="project" value="UniProtKB-SubCell"/>
</dbReference>
<dbReference type="PANTHER" id="PTHR32322">
    <property type="entry name" value="INNER MEMBRANE TRANSPORTER"/>
    <property type="match status" value="1"/>
</dbReference>
<feature type="domain" description="EamA" evidence="6">
    <location>
        <begin position="7"/>
        <end position="131"/>
    </location>
</feature>
<dbReference type="InterPro" id="IPR000620">
    <property type="entry name" value="EamA_dom"/>
</dbReference>
<evidence type="ECO:0000256" key="4">
    <source>
        <dbReference type="ARBA" id="ARBA00023136"/>
    </source>
</evidence>
<protein>
    <submittedName>
        <fullName evidence="7">EamA family transporter</fullName>
    </submittedName>
</protein>
<dbReference type="SUPFAM" id="SSF103481">
    <property type="entry name" value="Multidrug resistance efflux transporter EmrE"/>
    <property type="match status" value="2"/>
</dbReference>
<proteinExistence type="predicted"/>
<feature type="transmembrane region" description="Helical" evidence="5">
    <location>
        <begin position="61"/>
        <end position="81"/>
    </location>
</feature>
<dbReference type="RefSeq" id="WP_306101288.1">
    <property type="nucleotide sequence ID" value="NZ_CP162601.1"/>
</dbReference>
<keyword evidence="3 5" id="KW-1133">Transmembrane helix</keyword>
<dbReference type="PANTHER" id="PTHR32322:SF9">
    <property type="entry name" value="AMINO-ACID METABOLITE EFFLUX PUMP-RELATED"/>
    <property type="match status" value="1"/>
</dbReference>
<dbReference type="EMBL" id="CP162601">
    <property type="protein sequence ID" value="XDK26052.1"/>
    <property type="molecule type" value="Genomic_DNA"/>
</dbReference>
<sequence>MKKQDLWLAIAVMAIWGFNFSMIKMGVTHVNPLLTTAARFLLAVIPAIFFIARPQVAWRYLIAYGVVFGVGIWGMASWSISAGLSSGIASILLSGNVLIGMVVGIVIYRETLTPAKVVGALLALVALATLVLAASGNITMKGLILISISACSWTLMSVIIKSAKTTQAFAFNVWGMLFAPLPLVLFALAISGPTIFSQAVALWDWQTSFAVAFQAYPTTLFGYWVWNKMVIQYPLSTVAPLPLLVPVFAMISGFFFFAETLSWPQVLASGLFLMGIGLILKPLKQKRVKDNASEIKAPIPTS</sequence>
<dbReference type="Pfam" id="PF00892">
    <property type="entry name" value="EamA"/>
    <property type="match status" value="2"/>
</dbReference>
<evidence type="ECO:0000256" key="2">
    <source>
        <dbReference type="ARBA" id="ARBA00022692"/>
    </source>
</evidence>
<evidence type="ECO:0000313" key="7">
    <source>
        <dbReference type="EMBL" id="XDK26052.1"/>
    </source>
</evidence>
<evidence type="ECO:0000256" key="5">
    <source>
        <dbReference type="SAM" id="Phobius"/>
    </source>
</evidence>
<dbReference type="InterPro" id="IPR050638">
    <property type="entry name" value="AA-Vitamin_Transporters"/>
</dbReference>
<feature type="transmembrane region" description="Helical" evidence="5">
    <location>
        <begin position="172"/>
        <end position="196"/>
    </location>
</feature>
<dbReference type="InterPro" id="IPR037185">
    <property type="entry name" value="EmrE-like"/>
</dbReference>
<keyword evidence="4 5" id="KW-0472">Membrane</keyword>
<comment type="subcellular location">
    <subcellularLocation>
        <location evidence="1">Membrane</location>
        <topology evidence="1">Multi-pass membrane protein</topology>
    </subcellularLocation>
</comment>
<dbReference type="KEGG" id="vih:AB0763_05280"/>
<evidence type="ECO:0000259" key="6">
    <source>
        <dbReference type="Pfam" id="PF00892"/>
    </source>
</evidence>
<feature type="transmembrane region" description="Helical" evidence="5">
    <location>
        <begin position="33"/>
        <end position="52"/>
    </location>
</feature>
<keyword evidence="2 5" id="KW-0812">Transmembrane</keyword>
<evidence type="ECO:0000256" key="3">
    <source>
        <dbReference type="ARBA" id="ARBA00022989"/>
    </source>
</evidence>
<name>A0AB39HDP5_9VIBR</name>
<feature type="transmembrane region" description="Helical" evidence="5">
    <location>
        <begin position="117"/>
        <end position="136"/>
    </location>
</feature>
<feature type="transmembrane region" description="Helical" evidence="5">
    <location>
        <begin position="142"/>
        <end position="160"/>
    </location>
</feature>